<comment type="caution">
    <text evidence="1">The sequence shown here is derived from an EMBL/GenBank/DDBJ whole genome shotgun (WGS) entry which is preliminary data.</text>
</comment>
<name>A0ABU7EH30_9TELE</name>
<dbReference type="EMBL" id="JAHUTJ010053360">
    <property type="protein sequence ID" value="MED6285450.1"/>
    <property type="molecule type" value="Genomic_DNA"/>
</dbReference>
<keyword evidence="2" id="KW-1185">Reference proteome</keyword>
<sequence>MMLLKHETFNLSLIFLCETQFLCSAFKKILLQSFNNHFQNLKHHSNKHDLATDQIKPFLIQNLGSGFRKVVDLNTASASEHTATKGPKDWCCKSSQVVF</sequence>
<accession>A0ABU7EH30</accession>
<organism evidence="1 2">
    <name type="scientific">Characodon lateralis</name>
    <dbReference type="NCBI Taxonomy" id="208331"/>
    <lineage>
        <taxon>Eukaryota</taxon>
        <taxon>Metazoa</taxon>
        <taxon>Chordata</taxon>
        <taxon>Craniata</taxon>
        <taxon>Vertebrata</taxon>
        <taxon>Euteleostomi</taxon>
        <taxon>Actinopterygii</taxon>
        <taxon>Neopterygii</taxon>
        <taxon>Teleostei</taxon>
        <taxon>Neoteleostei</taxon>
        <taxon>Acanthomorphata</taxon>
        <taxon>Ovalentaria</taxon>
        <taxon>Atherinomorphae</taxon>
        <taxon>Cyprinodontiformes</taxon>
        <taxon>Goodeidae</taxon>
        <taxon>Characodon</taxon>
    </lineage>
</organism>
<protein>
    <submittedName>
        <fullName evidence="1">Uncharacterized protein</fullName>
    </submittedName>
</protein>
<gene>
    <name evidence="1" type="ORF">CHARACLAT_029483</name>
</gene>
<evidence type="ECO:0000313" key="2">
    <source>
        <dbReference type="Proteomes" id="UP001352852"/>
    </source>
</evidence>
<dbReference type="Proteomes" id="UP001352852">
    <property type="component" value="Unassembled WGS sequence"/>
</dbReference>
<proteinExistence type="predicted"/>
<reference evidence="1 2" key="1">
    <citation type="submission" date="2021-06" db="EMBL/GenBank/DDBJ databases">
        <authorList>
            <person name="Palmer J.M."/>
        </authorList>
    </citation>
    <scope>NUCLEOTIDE SEQUENCE [LARGE SCALE GENOMIC DNA]</scope>
    <source>
        <strain evidence="1 2">CL_MEX2019</strain>
        <tissue evidence="1">Muscle</tissue>
    </source>
</reference>
<evidence type="ECO:0000313" key="1">
    <source>
        <dbReference type="EMBL" id="MED6285450.1"/>
    </source>
</evidence>